<reference evidence="3 4" key="1">
    <citation type="submission" date="2018-08" db="EMBL/GenBank/DDBJ databases">
        <title>Complete genome sequence of JP2-74.</title>
        <authorList>
            <person name="Wu L."/>
        </authorList>
    </citation>
    <scope>NUCLEOTIDE SEQUENCE [LARGE SCALE GENOMIC DNA]</scope>
    <source>
        <strain evidence="3 4">JP2-74</strain>
    </source>
</reference>
<keyword evidence="4" id="KW-1185">Reference proteome</keyword>
<evidence type="ECO:0000313" key="3">
    <source>
        <dbReference type="EMBL" id="AXT46074.1"/>
    </source>
</evidence>
<dbReference type="Pfam" id="PF16989">
    <property type="entry name" value="T6SS_VasJ"/>
    <property type="match status" value="1"/>
</dbReference>
<dbReference type="InterPro" id="IPR010657">
    <property type="entry name" value="ImpA_N"/>
</dbReference>
<dbReference type="NCBIfam" id="TIGR03362">
    <property type="entry name" value="VI_chp_7"/>
    <property type="match status" value="1"/>
</dbReference>
<evidence type="ECO:0000313" key="4">
    <source>
        <dbReference type="Proteomes" id="UP000259465"/>
    </source>
</evidence>
<dbReference type="InterPro" id="IPR017739">
    <property type="entry name" value="T6SS-assoc_VCA0119"/>
</dbReference>
<dbReference type="PANTHER" id="PTHR37024">
    <property type="entry name" value="TYPE VI SECRETION SYSTEM DUF2094 AND IMPA-RELATED DOMAIN PROTEIN"/>
    <property type="match status" value="1"/>
</dbReference>
<evidence type="ECO:0000256" key="1">
    <source>
        <dbReference type="SAM" id="MobiDB-lite"/>
    </source>
</evidence>
<name>A0AAD0W7C3_9NEIS</name>
<dbReference type="Pfam" id="PF06812">
    <property type="entry name" value="ImpA_N"/>
    <property type="match status" value="1"/>
</dbReference>
<accession>A0AAD0W7C3</accession>
<feature type="domain" description="ImpA N-terminal" evidence="2">
    <location>
        <begin position="132"/>
        <end position="237"/>
    </location>
</feature>
<organism evidence="3 4">
    <name type="scientific">Chromobacterium rhizoryzae</name>
    <dbReference type="NCBI Taxonomy" id="1778675"/>
    <lineage>
        <taxon>Bacteria</taxon>
        <taxon>Pseudomonadati</taxon>
        <taxon>Pseudomonadota</taxon>
        <taxon>Betaproteobacteria</taxon>
        <taxon>Neisseriales</taxon>
        <taxon>Chromobacteriaceae</taxon>
        <taxon>Chromobacterium</taxon>
    </lineage>
</organism>
<evidence type="ECO:0000259" key="2">
    <source>
        <dbReference type="Pfam" id="PF06812"/>
    </source>
</evidence>
<dbReference type="PANTHER" id="PTHR37024:SF5">
    <property type="entry name" value="IMPA N-TERMINAL DOMAIN-CONTAINING PROTEIN"/>
    <property type="match status" value="1"/>
</dbReference>
<sequence length="623" mass="68424">MERARASSAAPGRLADRRDRPKPAAHAQPRRHSPAGQGSGPGVAASLERGGAKHSPTRISATGRGLPVHAAGARFPRHQSSSAQNGLAAANADRKPGLVRQTPMSWLRALLGRDTAPEEEARQRLPRWSAWLKPISDASPCGEDLSHDDEFLALKEEATRLSGMNAQLALAHAETLLKTRGKDLRVAAYYAFTRLRQDGVAGLADGLELSAALLERYPDTVWPRQPARRRNALEWLASERFTNQLSVLADDDDAAWRRAAAALLLVQRLSADSEAPPQRLETLGRCLQPRLQAADAGHAAMGMPVPAAVGAATPPAGTDEVGSWRELLEQARRMAVFLRQQPEGQAAALRLLRAVRWEALSSPPPGDADGRSRLPPPRAELRQQLKRLLLQQQWRDLSKRVESAFAEGANHWWLDLQRYAWLARQHDGEMGAPLAELIRDDVQRLCQRLPGVEKLSFSDGSPFAEDATLEWLAQWRRPETSVLAAPAADERGDWPETETQAHAIAAQQGLPAAFAWVQALPAIAGGREFCLRQLLLARLAERHGRAEMAIHLLEALLRQADGHQLDIWEPQLAFELLAQLARLLRQRMQRKDADRSGLAQQLEQLNARLAALDPARALAGAFS</sequence>
<dbReference type="EMBL" id="CP031968">
    <property type="protein sequence ID" value="AXT46074.1"/>
    <property type="molecule type" value="Genomic_DNA"/>
</dbReference>
<gene>
    <name evidence="3" type="primary">tssA</name>
    <name evidence="3" type="ORF">D1345_07715</name>
</gene>
<dbReference type="Proteomes" id="UP000259465">
    <property type="component" value="Chromosome"/>
</dbReference>
<dbReference type="KEGG" id="crz:D1345_07715"/>
<proteinExistence type="predicted"/>
<dbReference type="AlphaFoldDB" id="A0AAD0W7C3"/>
<protein>
    <submittedName>
        <fullName evidence="3">Type VI secretion system protein TssA</fullName>
    </submittedName>
</protein>
<feature type="region of interest" description="Disordered" evidence="1">
    <location>
        <begin position="1"/>
        <end position="65"/>
    </location>
</feature>